<dbReference type="OrthoDB" id="9792935at2"/>
<dbReference type="PANTHER" id="PTHR22604:SF105">
    <property type="entry name" value="TRANS-1,2-DIHYDROBENZENE-1,2-DIOL DEHYDROGENASE"/>
    <property type="match status" value="1"/>
</dbReference>
<reference evidence="5 6" key="1">
    <citation type="journal article" date="2014" name="Antonie Van Leeuwenhoek">
        <title>Hyphomonas beringensis sp. nov. and Hyphomonas chukchiensis sp. nov., isolated from surface seawater of the Bering Sea and Chukchi Sea.</title>
        <authorList>
            <person name="Li C."/>
            <person name="Lai Q."/>
            <person name="Li G."/>
            <person name="Dong C."/>
            <person name="Wang J."/>
            <person name="Liao Y."/>
            <person name="Shao Z."/>
        </authorList>
    </citation>
    <scope>NUCLEOTIDE SEQUENCE [LARGE SCALE GENOMIC DNA]</scope>
    <source>
        <strain evidence="5 6">MHS-3</strain>
    </source>
</reference>
<gene>
    <name evidence="5" type="ORF">HAD_00125</name>
</gene>
<dbReference type="InterPro" id="IPR050984">
    <property type="entry name" value="Gfo/Idh/MocA_domain"/>
</dbReference>
<comment type="caution">
    <text evidence="5">The sequence shown here is derived from an EMBL/GenBank/DDBJ whole genome shotgun (WGS) entry which is preliminary data.</text>
</comment>
<dbReference type="PATRIC" id="fig|1280949.3.peg.25"/>
<dbReference type="STRING" id="1280949.HAD_00125"/>
<dbReference type="Pfam" id="PF01408">
    <property type="entry name" value="GFO_IDH_MocA"/>
    <property type="match status" value="1"/>
</dbReference>
<dbReference type="InterPro" id="IPR036291">
    <property type="entry name" value="NAD(P)-bd_dom_sf"/>
</dbReference>
<feature type="domain" description="GFO/IDH/MocA-like oxidoreductase" evidence="4">
    <location>
        <begin position="136"/>
        <end position="248"/>
    </location>
</feature>
<dbReference type="Gene3D" id="3.30.360.10">
    <property type="entry name" value="Dihydrodipicolinate Reductase, domain 2"/>
    <property type="match status" value="1"/>
</dbReference>
<dbReference type="Gene3D" id="3.40.50.720">
    <property type="entry name" value="NAD(P)-binding Rossmann-like Domain"/>
    <property type="match status" value="1"/>
</dbReference>
<dbReference type="InterPro" id="IPR055170">
    <property type="entry name" value="GFO_IDH_MocA-like_dom"/>
</dbReference>
<organism evidence="5 6">
    <name type="scientific">Hyphomonas adhaerens MHS-3</name>
    <dbReference type="NCBI Taxonomy" id="1280949"/>
    <lineage>
        <taxon>Bacteria</taxon>
        <taxon>Pseudomonadati</taxon>
        <taxon>Pseudomonadota</taxon>
        <taxon>Alphaproteobacteria</taxon>
        <taxon>Hyphomonadales</taxon>
        <taxon>Hyphomonadaceae</taxon>
        <taxon>Hyphomonas</taxon>
    </lineage>
</organism>
<accession>A0A069E2C4</accession>
<proteinExistence type="inferred from homology"/>
<evidence type="ECO:0000259" key="3">
    <source>
        <dbReference type="Pfam" id="PF01408"/>
    </source>
</evidence>
<dbReference type="PANTHER" id="PTHR22604">
    <property type="entry name" value="OXIDOREDUCTASES"/>
    <property type="match status" value="1"/>
</dbReference>
<dbReference type="eggNOG" id="COG0673">
    <property type="taxonomic scope" value="Bacteria"/>
</dbReference>
<keyword evidence="2" id="KW-0560">Oxidoreductase</keyword>
<dbReference type="AlphaFoldDB" id="A0A069E2C4"/>
<sequence>MIRIGILGAAKIAPPAIIEPARRRTDCRVVAVAARDAGRAAAYAAEHDIQHVADSYEALIARNDIDLIYNALPPNRHADLSIAALRAGKAVLCEKPFAMNADEAAAMQQAAEETGRPLLEAFHYRFHPAFLHALGHVRSGHVGKILSMEADFSVAIPYRPGELRHTLETGGGALMDLGCYCIHMVRTMAGAEPAVASAECHCDRPGVDISTHARLVFPGDVTASVMTSMSETVTRRMQLHVEGTKGSLTFNNPIHPHRGHKIILQQHGQPDRTETIPGDITYDHQLAHMVDVLAGRAEPLTGGADAVANMRVIDAIYGSAGLSPRGSQLVS</sequence>
<dbReference type="GO" id="GO:0000166">
    <property type="term" value="F:nucleotide binding"/>
    <property type="evidence" value="ECO:0007669"/>
    <property type="project" value="InterPro"/>
</dbReference>
<dbReference type="Proteomes" id="UP000027446">
    <property type="component" value="Unassembled WGS sequence"/>
</dbReference>
<dbReference type="Pfam" id="PF22725">
    <property type="entry name" value="GFO_IDH_MocA_C3"/>
    <property type="match status" value="1"/>
</dbReference>
<evidence type="ECO:0000259" key="4">
    <source>
        <dbReference type="Pfam" id="PF22725"/>
    </source>
</evidence>
<dbReference type="SUPFAM" id="SSF55347">
    <property type="entry name" value="Glyceraldehyde-3-phosphate dehydrogenase-like, C-terminal domain"/>
    <property type="match status" value="1"/>
</dbReference>
<dbReference type="EMBL" id="ARYH01000001">
    <property type="protein sequence ID" value="KCZ84038.1"/>
    <property type="molecule type" value="Genomic_DNA"/>
</dbReference>
<feature type="domain" description="Gfo/Idh/MocA-like oxidoreductase N-terminal" evidence="3">
    <location>
        <begin position="2"/>
        <end position="119"/>
    </location>
</feature>
<dbReference type="InterPro" id="IPR000683">
    <property type="entry name" value="Gfo/Idh/MocA-like_OxRdtase_N"/>
</dbReference>
<protein>
    <submittedName>
        <fullName evidence="5">NAD-binding oxidoreductase</fullName>
    </submittedName>
</protein>
<keyword evidence="6" id="KW-1185">Reference proteome</keyword>
<evidence type="ECO:0000256" key="1">
    <source>
        <dbReference type="ARBA" id="ARBA00010928"/>
    </source>
</evidence>
<comment type="similarity">
    <text evidence="1">Belongs to the Gfo/Idh/MocA family.</text>
</comment>
<name>A0A069E2C4_9PROT</name>
<evidence type="ECO:0000256" key="2">
    <source>
        <dbReference type="ARBA" id="ARBA00023002"/>
    </source>
</evidence>
<dbReference type="GO" id="GO:0016491">
    <property type="term" value="F:oxidoreductase activity"/>
    <property type="evidence" value="ECO:0007669"/>
    <property type="project" value="UniProtKB-KW"/>
</dbReference>
<dbReference type="SUPFAM" id="SSF51735">
    <property type="entry name" value="NAD(P)-binding Rossmann-fold domains"/>
    <property type="match status" value="1"/>
</dbReference>
<dbReference type="RefSeq" id="WP_035568523.1">
    <property type="nucleotide sequence ID" value="NZ_ARYH01000001.1"/>
</dbReference>
<evidence type="ECO:0000313" key="5">
    <source>
        <dbReference type="EMBL" id="KCZ84038.1"/>
    </source>
</evidence>
<evidence type="ECO:0000313" key="6">
    <source>
        <dbReference type="Proteomes" id="UP000027446"/>
    </source>
</evidence>